<dbReference type="EMBL" id="CP148033">
    <property type="protein sequence ID" value="WXK92163.1"/>
    <property type="molecule type" value="Genomic_DNA"/>
</dbReference>
<evidence type="ECO:0008006" key="3">
    <source>
        <dbReference type="Google" id="ProtNLM"/>
    </source>
</evidence>
<evidence type="ECO:0000313" key="1">
    <source>
        <dbReference type="EMBL" id="WXK92163.1"/>
    </source>
</evidence>
<dbReference type="Proteomes" id="UP001623384">
    <property type="component" value="Chromosome"/>
</dbReference>
<dbReference type="RefSeq" id="WP_400602591.1">
    <property type="nucleotide sequence ID" value="NZ_CP148033.1"/>
</dbReference>
<protein>
    <recommendedName>
        <fullName evidence="3">DNA-binding protein</fullName>
    </recommendedName>
</protein>
<accession>A0ABZ2R9P5</accession>
<dbReference type="Gene3D" id="1.10.150.20">
    <property type="entry name" value="5' to 3' exonuclease, C-terminal subdomain"/>
    <property type="match status" value="1"/>
</dbReference>
<name>A0ABZ2R9P5_9MICC</name>
<sequence length="73" mass="7369">MSTPDTPSQVGDLPAIGRPATNALVQAGITTLAQVAEHPSSELLALHGVGPKAIRLLDTALAERGLGFAAEPS</sequence>
<organism evidence="1 2">
    <name type="scientific">Pseudarthrobacter quantipunctorum</name>
    <dbReference type="NCBI Taxonomy" id="3128980"/>
    <lineage>
        <taxon>Bacteria</taxon>
        <taxon>Bacillati</taxon>
        <taxon>Actinomycetota</taxon>
        <taxon>Actinomycetes</taxon>
        <taxon>Micrococcales</taxon>
        <taxon>Micrococcaceae</taxon>
        <taxon>Pseudarthrobacter</taxon>
    </lineage>
</organism>
<proteinExistence type="predicted"/>
<dbReference type="SUPFAM" id="SSF47789">
    <property type="entry name" value="C-terminal domain of RNA polymerase alpha subunit"/>
    <property type="match status" value="1"/>
</dbReference>
<keyword evidence="2" id="KW-1185">Reference proteome</keyword>
<gene>
    <name evidence="1" type="ORF">WHH00_13880</name>
</gene>
<reference evidence="1 2" key="1">
    <citation type="submission" date="2024-03" db="EMBL/GenBank/DDBJ databases">
        <title>Rhodococcus navarretei sp. nov. and Pseudarthrobacter quantumdoti sp. nov., two new species with the ability to biosynthesize Quantum Dots isolated from soil samples at Union Glacier, Antarctica.</title>
        <authorList>
            <person name="Vargas M."/>
        </authorList>
    </citation>
    <scope>NUCLEOTIDE SEQUENCE [LARGE SCALE GENOMIC DNA]</scope>
    <source>
        <strain evidence="1 2">RC-2-3</strain>
    </source>
</reference>
<evidence type="ECO:0000313" key="2">
    <source>
        <dbReference type="Proteomes" id="UP001623384"/>
    </source>
</evidence>